<evidence type="ECO:0000256" key="1">
    <source>
        <dbReference type="SAM" id="MobiDB-lite"/>
    </source>
</evidence>
<proteinExistence type="predicted"/>
<reference evidence="2" key="1">
    <citation type="journal article" date="2023" name="Plant J.">
        <title>The genome of the king protea, Protea cynaroides.</title>
        <authorList>
            <person name="Chang J."/>
            <person name="Duong T.A."/>
            <person name="Schoeman C."/>
            <person name="Ma X."/>
            <person name="Roodt D."/>
            <person name="Barker N."/>
            <person name="Li Z."/>
            <person name="Van de Peer Y."/>
            <person name="Mizrachi E."/>
        </authorList>
    </citation>
    <scope>NUCLEOTIDE SEQUENCE</scope>
    <source>
        <tissue evidence="2">Young leaves</tissue>
    </source>
</reference>
<gene>
    <name evidence="2" type="ORF">NE237_028277</name>
</gene>
<dbReference type="Gene3D" id="3.40.50.970">
    <property type="match status" value="1"/>
</dbReference>
<keyword evidence="3" id="KW-1185">Reference proteome</keyword>
<accession>A0A9Q0GS32</accession>
<dbReference type="AlphaFoldDB" id="A0A9Q0GS32"/>
<evidence type="ECO:0000313" key="3">
    <source>
        <dbReference type="Proteomes" id="UP001141806"/>
    </source>
</evidence>
<dbReference type="EMBL" id="JAMYWD010000012">
    <property type="protein sequence ID" value="KAJ4951445.1"/>
    <property type="molecule type" value="Genomic_DNA"/>
</dbReference>
<comment type="caution">
    <text evidence="2">The sequence shown here is derived from an EMBL/GenBank/DDBJ whole genome shotgun (WGS) entry which is preliminary data.</text>
</comment>
<dbReference type="OrthoDB" id="10267175at2759"/>
<evidence type="ECO:0000313" key="2">
    <source>
        <dbReference type="EMBL" id="KAJ4951445.1"/>
    </source>
</evidence>
<organism evidence="2 3">
    <name type="scientific">Protea cynaroides</name>
    <dbReference type="NCBI Taxonomy" id="273540"/>
    <lineage>
        <taxon>Eukaryota</taxon>
        <taxon>Viridiplantae</taxon>
        <taxon>Streptophyta</taxon>
        <taxon>Embryophyta</taxon>
        <taxon>Tracheophyta</taxon>
        <taxon>Spermatophyta</taxon>
        <taxon>Magnoliopsida</taxon>
        <taxon>Proteales</taxon>
        <taxon>Proteaceae</taxon>
        <taxon>Protea</taxon>
    </lineage>
</organism>
<feature type="compositionally biased region" description="Basic and acidic residues" evidence="1">
    <location>
        <begin position="38"/>
        <end position="52"/>
    </location>
</feature>
<name>A0A9Q0GS32_9MAGN</name>
<dbReference type="Proteomes" id="UP001141806">
    <property type="component" value="Unassembled WGS sequence"/>
</dbReference>
<feature type="region of interest" description="Disordered" evidence="1">
    <location>
        <begin position="38"/>
        <end position="89"/>
    </location>
</feature>
<protein>
    <submittedName>
        <fullName evidence="2">Uncharacterized protein</fullName>
    </submittedName>
</protein>
<sequence length="110" mass="12504">MDHILYDEVMKYNPKNHTWLNRDRFYALLHLAGFDTVKEKERKMEKDEREGERAEEDESSGRGGIEDEEGEAGFLNGDEGRIAPGSPSFREYFISSASNAVERDSGNTGN</sequence>